<dbReference type="EMBL" id="FONN01000001">
    <property type="protein sequence ID" value="SFE24032.1"/>
    <property type="molecule type" value="Genomic_DNA"/>
</dbReference>
<dbReference type="SUPFAM" id="SSF46626">
    <property type="entry name" value="Cytochrome c"/>
    <property type="match status" value="1"/>
</dbReference>
<keyword evidence="8" id="KW-0732">Signal</keyword>
<dbReference type="GO" id="GO:0009055">
    <property type="term" value="F:electron transfer activity"/>
    <property type="evidence" value="ECO:0007669"/>
    <property type="project" value="InterPro"/>
</dbReference>
<evidence type="ECO:0000256" key="8">
    <source>
        <dbReference type="SAM" id="SignalP"/>
    </source>
</evidence>
<dbReference type="InterPro" id="IPR051811">
    <property type="entry name" value="Cytochrome_c550/c551-like"/>
</dbReference>
<feature type="domain" description="Cytochrome c" evidence="9">
    <location>
        <begin position="42"/>
        <end position="117"/>
    </location>
</feature>
<evidence type="ECO:0000256" key="1">
    <source>
        <dbReference type="ARBA" id="ARBA00022448"/>
    </source>
</evidence>
<proteinExistence type="predicted"/>
<keyword evidence="5 7" id="KW-0408">Iron</keyword>
<dbReference type="PIRSF" id="PIRSF000025">
    <property type="entry name" value="Cytc_Bsub_c550"/>
    <property type="match status" value="1"/>
</dbReference>
<organism evidence="10 11">
    <name type="scientific">Paenibacillus algorifonticola</name>
    <dbReference type="NCBI Taxonomy" id="684063"/>
    <lineage>
        <taxon>Bacteria</taxon>
        <taxon>Bacillati</taxon>
        <taxon>Bacillota</taxon>
        <taxon>Bacilli</taxon>
        <taxon>Bacillales</taxon>
        <taxon>Paenibacillaceae</taxon>
        <taxon>Paenibacillus</taxon>
    </lineage>
</organism>
<evidence type="ECO:0000256" key="2">
    <source>
        <dbReference type="ARBA" id="ARBA00022617"/>
    </source>
</evidence>
<feature type="binding site" description="covalent" evidence="6">
    <location>
        <position position="55"/>
    </location>
    <ligand>
        <name>heme c</name>
        <dbReference type="ChEBI" id="CHEBI:61717"/>
    </ligand>
</feature>
<dbReference type="Gene3D" id="1.10.760.10">
    <property type="entry name" value="Cytochrome c-like domain"/>
    <property type="match status" value="1"/>
</dbReference>
<feature type="signal peptide" evidence="8">
    <location>
        <begin position="1"/>
        <end position="28"/>
    </location>
</feature>
<evidence type="ECO:0000256" key="7">
    <source>
        <dbReference type="PIRSR" id="PIRSR000025-2"/>
    </source>
</evidence>
<evidence type="ECO:0000313" key="10">
    <source>
        <dbReference type="EMBL" id="SFE24032.1"/>
    </source>
</evidence>
<dbReference type="PANTHER" id="PTHR37823:SF4">
    <property type="entry name" value="MENAQUINOL-CYTOCHROME C REDUCTASE CYTOCHROME B_C SUBUNIT"/>
    <property type="match status" value="1"/>
</dbReference>
<dbReference type="AlphaFoldDB" id="A0A1I1YXK9"/>
<evidence type="ECO:0000256" key="3">
    <source>
        <dbReference type="ARBA" id="ARBA00022723"/>
    </source>
</evidence>
<dbReference type="PROSITE" id="PS51257">
    <property type="entry name" value="PROKAR_LIPOPROTEIN"/>
    <property type="match status" value="1"/>
</dbReference>
<evidence type="ECO:0000259" key="9">
    <source>
        <dbReference type="PROSITE" id="PS51007"/>
    </source>
</evidence>
<evidence type="ECO:0000313" key="11">
    <source>
        <dbReference type="Proteomes" id="UP000183410"/>
    </source>
</evidence>
<dbReference type="PANTHER" id="PTHR37823">
    <property type="entry name" value="CYTOCHROME C-553-LIKE"/>
    <property type="match status" value="1"/>
</dbReference>
<gene>
    <name evidence="10" type="ORF">SAMN04487969_101852</name>
</gene>
<keyword evidence="11" id="KW-1185">Reference proteome</keyword>
<feature type="binding site" description="axial binding residue" evidence="7">
    <location>
        <position position="94"/>
    </location>
    <ligand>
        <name>heme c</name>
        <dbReference type="ChEBI" id="CHEBI:61717"/>
    </ligand>
    <ligandPart>
        <name>Fe</name>
        <dbReference type="ChEBI" id="CHEBI:18248"/>
    </ligandPart>
</feature>
<protein>
    <submittedName>
        <fullName evidence="10">Cytochrome c551</fullName>
    </submittedName>
</protein>
<feature type="binding site" description="covalent" evidence="6">
    <location>
        <position position="58"/>
    </location>
    <ligand>
        <name>heme c</name>
        <dbReference type="ChEBI" id="CHEBI:61717"/>
    </ligand>
</feature>
<reference evidence="11" key="1">
    <citation type="submission" date="2016-10" db="EMBL/GenBank/DDBJ databases">
        <authorList>
            <person name="Varghese N."/>
            <person name="Submissions S."/>
        </authorList>
    </citation>
    <scope>NUCLEOTIDE SEQUENCE [LARGE SCALE GENOMIC DNA]</scope>
    <source>
        <strain evidence="11">CGMCC 1.10223</strain>
    </source>
</reference>
<dbReference type="GO" id="GO:0016020">
    <property type="term" value="C:membrane"/>
    <property type="evidence" value="ECO:0007669"/>
    <property type="project" value="InterPro"/>
</dbReference>
<dbReference type="PROSITE" id="PS51007">
    <property type="entry name" value="CYTC"/>
    <property type="match status" value="1"/>
</dbReference>
<dbReference type="Proteomes" id="UP000183410">
    <property type="component" value="Unassembled WGS sequence"/>
</dbReference>
<keyword evidence="4" id="KW-0249">Electron transport</keyword>
<evidence type="ECO:0000256" key="4">
    <source>
        <dbReference type="ARBA" id="ARBA00022982"/>
    </source>
</evidence>
<evidence type="ECO:0000256" key="6">
    <source>
        <dbReference type="PIRSR" id="PIRSR000025-1"/>
    </source>
</evidence>
<feature type="binding site" description="axial binding residue" evidence="7">
    <location>
        <position position="59"/>
    </location>
    <ligand>
        <name>heme c</name>
        <dbReference type="ChEBI" id="CHEBI:61717"/>
    </ligand>
    <ligandPart>
        <name>Fe</name>
        <dbReference type="ChEBI" id="CHEBI:18248"/>
    </ligandPart>
</feature>
<feature type="chain" id="PRO_5010187520" evidence="8">
    <location>
        <begin position="29"/>
        <end position="117"/>
    </location>
</feature>
<dbReference type="InterPro" id="IPR009056">
    <property type="entry name" value="Cyt_c-like_dom"/>
</dbReference>
<name>A0A1I1YXK9_9BACL</name>
<comment type="PTM">
    <text evidence="6">Binds 1 heme c group covalently per subunit.</text>
</comment>
<keyword evidence="1" id="KW-0813">Transport</keyword>
<dbReference type="InterPro" id="IPR036909">
    <property type="entry name" value="Cyt_c-like_dom_sf"/>
</dbReference>
<evidence type="ECO:0000256" key="5">
    <source>
        <dbReference type="ARBA" id="ARBA00023004"/>
    </source>
</evidence>
<sequence>MISKLKYGSVIGVLLGVLLLSACGNSGAVDTTNNNSTEGMSVQNGDAEMIYKKKCMSCHGTDLQGRRGPSLQNIGSRLTEEEIVDVVTNGRNEMPKFEKNISAEDIQSVSKWLSELK</sequence>
<accession>A0A1I1YXK9</accession>
<dbReference type="Pfam" id="PF13442">
    <property type="entry name" value="Cytochrome_CBB3"/>
    <property type="match status" value="1"/>
</dbReference>
<dbReference type="InterPro" id="IPR012218">
    <property type="entry name" value="Cyt_c_BACSU-c550-type"/>
</dbReference>
<keyword evidence="3 7" id="KW-0479">Metal-binding</keyword>
<dbReference type="RefSeq" id="WP_046230952.1">
    <property type="nucleotide sequence ID" value="NZ_FONN01000001.1"/>
</dbReference>
<keyword evidence="2 6" id="KW-0349">Heme</keyword>
<dbReference type="GO" id="GO:0005506">
    <property type="term" value="F:iron ion binding"/>
    <property type="evidence" value="ECO:0007669"/>
    <property type="project" value="InterPro"/>
</dbReference>
<dbReference type="GO" id="GO:0020037">
    <property type="term" value="F:heme binding"/>
    <property type="evidence" value="ECO:0007669"/>
    <property type="project" value="InterPro"/>
</dbReference>